<evidence type="ECO:0000313" key="2">
    <source>
        <dbReference type="EMBL" id="MPC60917.1"/>
    </source>
</evidence>
<evidence type="ECO:0000313" key="3">
    <source>
        <dbReference type="Proteomes" id="UP000324222"/>
    </source>
</evidence>
<sequence>MCFGIRGVSKRMGSNPVHGPSVESIRAVLLDTEGMDEDDLQQMTDRLSDVQAAAGRHINAVLYASSIAPPPVEDDIAVINHAPACARQPLVRQQPKPRKQP</sequence>
<name>A0A5B7GUP7_PORTR</name>
<feature type="region of interest" description="Disordered" evidence="1">
    <location>
        <begin position="1"/>
        <end position="20"/>
    </location>
</feature>
<dbReference type="Proteomes" id="UP000324222">
    <property type="component" value="Unassembled WGS sequence"/>
</dbReference>
<reference evidence="2 3" key="1">
    <citation type="submission" date="2019-05" db="EMBL/GenBank/DDBJ databases">
        <title>Another draft genome of Portunus trituberculatus and its Hox gene families provides insights of decapod evolution.</title>
        <authorList>
            <person name="Jeong J.-H."/>
            <person name="Song I."/>
            <person name="Kim S."/>
            <person name="Choi T."/>
            <person name="Kim D."/>
            <person name="Ryu S."/>
            <person name="Kim W."/>
        </authorList>
    </citation>
    <scope>NUCLEOTIDE SEQUENCE [LARGE SCALE GENOMIC DNA]</scope>
    <source>
        <tissue evidence="2">Muscle</tissue>
    </source>
</reference>
<dbReference type="AlphaFoldDB" id="A0A5B7GUP7"/>
<accession>A0A5B7GUP7</accession>
<dbReference type="EMBL" id="VSRR010018033">
    <property type="protein sequence ID" value="MPC60917.1"/>
    <property type="molecule type" value="Genomic_DNA"/>
</dbReference>
<protein>
    <submittedName>
        <fullName evidence="2">Uncharacterized protein</fullName>
    </submittedName>
</protein>
<keyword evidence="3" id="KW-1185">Reference proteome</keyword>
<proteinExistence type="predicted"/>
<comment type="caution">
    <text evidence="2">The sequence shown here is derived from an EMBL/GenBank/DDBJ whole genome shotgun (WGS) entry which is preliminary data.</text>
</comment>
<organism evidence="2 3">
    <name type="scientific">Portunus trituberculatus</name>
    <name type="common">Swimming crab</name>
    <name type="synonym">Neptunus trituberculatus</name>
    <dbReference type="NCBI Taxonomy" id="210409"/>
    <lineage>
        <taxon>Eukaryota</taxon>
        <taxon>Metazoa</taxon>
        <taxon>Ecdysozoa</taxon>
        <taxon>Arthropoda</taxon>
        <taxon>Crustacea</taxon>
        <taxon>Multicrustacea</taxon>
        <taxon>Malacostraca</taxon>
        <taxon>Eumalacostraca</taxon>
        <taxon>Eucarida</taxon>
        <taxon>Decapoda</taxon>
        <taxon>Pleocyemata</taxon>
        <taxon>Brachyura</taxon>
        <taxon>Eubrachyura</taxon>
        <taxon>Portunoidea</taxon>
        <taxon>Portunidae</taxon>
        <taxon>Portuninae</taxon>
        <taxon>Portunus</taxon>
    </lineage>
</organism>
<gene>
    <name evidence="2" type="ORF">E2C01_054977</name>
</gene>
<evidence type="ECO:0000256" key="1">
    <source>
        <dbReference type="SAM" id="MobiDB-lite"/>
    </source>
</evidence>